<evidence type="ECO:0000256" key="4">
    <source>
        <dbReference type="ARBA" id="ARBA00023004"/>
    </source>
</evidence>
<dbReference type="Gene3D" id="1.10.490.10">
    <property type="entry name" value="Globins"/>
    <property type="match status" value="1"/>
</dbReference>
<evidence type="ECO:0000313" key="6">
    <source>
        <dbReference type="Proteomes" id="UP000250079"/>
    </source>
</evidence>
<dbReference type="OrthoDB" id="9790913at2"/>
<dbReference type="InterPro" id="IPR009050">
    <property type="entry name" value="Globin-like_sf"/>
</dbReference>
<reference evidence="5 6" key="1">
    <citation type="submission" date="2016-12" db="EMBL/GenBank/DDBJ databases">
        <authorList>
            <person name="Song W.-J."/>
            <person name="Kurnit D.M."/>
        </authorList>
    </citation>
    <scope>NUCLEOTIDE SEQUENCE [LARGE SCALE GENOMIC DNA]</scope>
    <source>
        <strain evidence="5 6">IMCC3135</strain>
    </source>
</reference>
<gene>
    <name evidence="5" type="primary">yjbI</name>
    <name evidence="5" type="ORF">IMCC3135_33395</name>
</gene>
<evidence type="ECO:0000313" key="5">
    <source>
        <dbReference type="EMBL" id="ASJ76723.1"/>
    </source>
</evidence>
<dbReference type="GO" id="GO:0046872">
    <property type="term" value="F:metal ion binding"/>
    <property type="evidence" value="ECO:0007669"/>
    <property type="project" value="UniProtKB-KW"/>
</dbReference>
<dbReference type="SUPFAM" id="SSF46458">
    <property type="entry name" value="Globin-like"/>
    <property type="match status" value="1"/>
</dbReference>
<keyword evidence="1" id="KW-0813">Transport</keyword>
<evidence type="ECO:0000256" key="3">
    <source>
        <dbReference type="ARBA" id="ARBA00022723"/>
    </source>
</evidence>
<dbReference type="AlphaFoldDB" id="A0A2Z2NZN8"/>
<keyword evidence="4" id="KW-0408">Iron</keyword>
<evidence type="ECO:0000256" key="1">
    <source>
        <dbReference type="ARBA" id="ARBA00022448"/>
    </source>
</evidence>
<organism evidence="5 6">
    <name type="scientific">Granulosicoccus antarcticus IMCC3135</name>
    <dbReference type="NCBI Taxonomy" id="1192854"/>
    <lineage>
        <taxon>Bacteria</taxon>
        <taxon>Pseudomonadati</taxon>
        <taxon>Pseudomonadota</taxon>
        <taxon>Gammaproteobacteria</taxon>
        <taxon>Chromatiales</taxon>
        <taxon>Granulosicoccaceae</taxon>
        <taxon>Granulosicoccus</taxon>
    </lineage>
</organism>
<sequence length="128" mass="14932">MTSSPTLYQRLGEEPGLQAIAESLYGWMERLPEAAHIHALHQMQIDETRTRLVAFLSRFFDGPDRYRAHYGEPRMRQRHMKIPIGPAERDAWMLCMHKSLQENIADDELRTAVEAKLAAFAEHMRNRD</sequence>
<dbReference type="Proteomes" id="UP000250079">
    <property type="component" value="Chromosome"/>
</dbReference>
<dbReference type="GO" id="GO:0020037">
    <property type="term" value="F:heme binding"/>
    <property type="evidence" value="ECO:0007669"/>
    <property type="project" value="InterPro"/>
</dbReference>
<dbReference type="GO" id="GO:0019825">
    <property type="term" value="F:oxygen binding"/>
    <property type="evidence" value="ECO:0007669"/>
    <property type="project" value="InterPro"/>
</dbReference>
<keyword evidence="3" id="KW-0479">Metal-binding</keyword>
<protein>
    <submittedName>
        <fullName evidence="5">Group 2 truncated hemoglobin YjbI</fullName>
    </submittedName>
</protein>
<dbReference type="Pfam" id="PF01152">
    <property type="entry name" value="Bac_globin"/>
    <property type="match status" value="1"/>
</dbReference>
<dbReference type="InterPro" id="IPR012292">
    <property type="entry name" value="Globin/Proto"/>
</dbReference>
<dbReference type="KEGG" id="gai:IMCC3135_33395"/>
<name>A0A2Z2NZN8_9GAMM</name>
<keyword evidence="2" id="KW-0349">Heme</keyword>
<keyword evidence="6" id="KW-1185">Reference proteome</keyword>
<dbReference type="EMBL" id="CP018632">
    <property type="protein sequence ID" value="ASJ76723.1"/>
    <property type="molecule type" value="Genomic_DNA"/>
</dbReference>
<accession>A0A2Z2NZN8</accession>
<evidence type="ECO:0000256" key="2">
    <source>
        <dbReference type="ARBA" id="ARBA00022617"/>
    </source>
</evidence>
<dbReference type="InterPro" id="IPR001486">
    <property type="entry name" value="Hemoglobin_trunc"/>
</dbReference>
<proteinExistence type="predicted"/>
<dbReference type="RefSeq" id="WP_088921466.1">
    <property type="nucleotide sequence ID" value="NZ_CP018632.1"/>
</dbReference>